<dbReference type="PRINTS" id="PR00722">
    <property type="entry name" value="CHYMOTRYPSIN"/>
</dbReference>
<dbReference type="InterPro" id="IPR001314">
    <property type="entry name" value="Peptidase_S1A"/>
</dbReference>
<feature type="compositionally biased region" description="Low complexity" evidence="7">
    <location>
        <begin position="347"/>
        <end position="392"/>
    </location>
</feature>
<keyword evidence="2" id="KW-0964">Secreted</keyword>
<evidence type="ECO:0000256" key="5">
    <source>
        <dbReference type="ARBA" id="ARBA00076468"/>
    </source>
</evidence>
<keyword evidence="3" id="KW-1015">Disulfide bond</keyword>
<gene>
    <name evidence="10" type="ORF">HZH66_007708</name>
</gene>
<keyword evidence="8" id="KW-0472">Membrane</keyword>
<dbReference type="GO" id="GO:0005576">
    <property type="term" value="C:extracellular region"/>
    <property type="evidence" value="ECO:0007669"/>
    <property type="project" value="UniProtKB-SubCell"/>
</dbReference>
<dbReference type="AlphaFoldDB" id="A0A834N4D8"/>
<dbReference type="InterPro" id="IPR018114">
    <property type="entry name" value="TRYPSIN_HIS"/>
</dbReference>
<keyword evidence="6" id="KW-0378">Hydrolase</keyword>
<sequence>MEGRTRYKPRVRVYRAGWQLNAGPEPSLLGELSQRRESTRGRAVRERAVPPLFATVLVSLAFLGITSVSAETTSNVRPASRSLVFDRQDNELYREEDDAIVVEDGKRKSSRRAATSTYVYRSTTTRVSELHLLRFFDGILLPTYLYNRPQKSLIGTEEHIVRRGNHTRRMMSSNFRSHCLRSLHAAIEGDPSSLSRDGRSILWSGSAERDTCLTSKGEIGRCTTFKECYPYFKIPDLGALDGWVLGVYDTCSFVLEDGRTSFGICCSNLNPIATPGVENCDGQNANDQQIEDAKTKEDGEAAEAGTGTNPKPKPTASWPPPIPTHPPDHTIPPLPTHPPYPGLISLSTSKPSTTSSKKPGVPTTWPTKKPTWWPGAPTISTTNKPSSTTSSPIDLSQCGAKNGNQDQERIVGGQNADPGEWPWISALFNAGRQFCGGSLIDNKHVLTAAHCVVNMNSWDVARLTVRLGDYNIKTNSEIRHVERRVKRVVRHRGFNSRTLYNDVAILTLSEPVEFTEQIRPICLPSGSKLYVGMTATVIGWGSLRESGPQPAILQEVSIPVWSNSECKFKYGSAAPGGIVDSFLCAGRAAMDSCSGDSGGPLMVNDGRWTQVGIVSWGIGCGKGQYPGVYTRVTHFLPWIYKNLK</sequence>
<organism evidence="10 11">
    <name type="scientific">Vespula vulgaris</name>
    <name type="common">Yellow jacket</name>
    <name type="synonym">Wasp</name>
    <dbReference type="NCBI Taxonomy" id="7454"/>
    <lineage>
        <taxon>Eukaryota</taxon>
        <taxon>Metazoa</taxon>
        <taxon>Ecdysozoa</taxon>
        <taxon>Arthropoda</taxon>
        <taxon>Hexapoda</taxon>
        <taxon>Insecta</taxon>
        <taxon>Pterygota</taxon>
        <taxon>Neoptera</taxon>
        <taxon>Endopterygota</taxon>
        <taxon>Hymenoptera</taxon>
        <taxon>Apocrita</taxon>
        <taxon>Aculeata</taxon>
        <taxon>Vespoidea</taxon>
        <taxon>Vespidae</taxon>
        <taxon>Vespinae</taxon>
        <taxon>Vespula</taxon>
    </lineage>
</organism>
<accession>A0A834N4D8</accession>
<evidence type="ECO:0000313" key="11">
    <source>
        <dbReference type="Proteomes" id="UP000614350"/>
    </source>
</evidence>
<dbReference type="Proteomes" id="UP000614350">
    <property type="component" value="Unassembled WGS sequence"/>
</dbReference>
<evidence type="ECO:0000256" key="1">
    <source>
        <dbReference type="ARBA" id="ARBA00004613"/>
    </source>
</evidence>
<comment type="caution">
    <text evidence="10">The sequence shown here is derived from an EMBL/GenBank/DDBJ whole genome shotgun (WGS) entry which is preliminary data.</text>
</comment>
<evidence type="ECO:0000256" key="7">
    <source>
        <dbReference type="SAM" id="MobiDB-lite"/>
    </source>
</evidence>
<evidence type="ECO:0000256" key="6">
    <source>
        <dbReference type="RuleBase" id="RU363034"/>
    </source>
</evidence>
<name>A0A834N4D8_VESVU</name>
<feature type="domain" description="Peptidase S1" evidence="9">
    <location>
        <begin position="410"/>
        <end position="644"/>
    </location>
</feature>
<keyword evidence="8" id="KW-0812">Transmembrane</keyword>
<dbReference type="FunFam" id="2.40.10.10:FF:000038">
    <property type="entry name" value="Serine protease"/>
    <property type="match status" value="1"/>
</dbReference>
<dbReference type="InterPro" id="IPR009003">
    <property type="entry name" value="Peptidase_S1_PA"/>
</dbReference>
<feature type="region of interest" description="Disordered" evidence="7">
    <location>
        <begin position="293"/>
        <end position="392"/>
    </location>
</feature>
<dbReference type="GO" id="GO:0004252">
    <property type="term" value="F:serine-type endopeptidase activity"/>
    <property type="evidence" value="ECO:0007669"/>
    <property type="project" value="InterPro"/>
</dbReference>
<keyword evidence="6" id="KW-0720">Serine protease</keyword>
<evidence type="ECO:0000256" key="3">
    <source>
        <dbReference type="ARBA" id="ARBA00023157"/>
    </source>
</evidence>
<dbReference type="InterPro" id="IPR001254">
    <property type="entry name" value="Trypsin_dom"/>
</dbReference>
<feature type="compositionally biased region" description="Pro residues" evidence="7">
    <location>
        <begin position="311"/>
        <end position="341"/>
    </location>
</feature>
<comment type="subcellular location">
    <subcellularLocation>
        <location evidence="1">Secreted</location>
    </subcellularLocation>
</comment>
<dbReference type="InterPro" id="IPR043504">
    <property type="entry name" value="Peptidase_S1_PA_chymotrypsin"/>
</dbReference>
<dbReference type="PANTHER" id="PTHR24252">
    <property type="entry name" value="ACROSIN-RELATED"/>
    <property type="match status" value="1"/>
</dbReference>
<dbReference type="SMART" id="SM00020">
    <property type="entry name" value="Tryp_SPc"/>
    <property type="match status" value="1"/>
</dbReference>
<dbReference type="PROSITE" id="PS00135">
    <property type="entry name" value="TRYPSIN_SER"/>
    <property type="match status" value="1"/>
</dbReference>
<dbReference type="EMBL" id="JACSEA010000008">
    <property type="protein sequence ID" value="KAF7394534.1"/>
    <property type="molecule type" value="Genomic_DNA"/>
</dbReference>
<dbReference type="Pfam" id="PF00089">
    <property type="entry name" value="Trypsin"/>
    <property type="match status" value="1"/>
</dbReference>
<dbReference type="CDD" id="cd00190">
    <property type="entry name" value="Tryp_SPc"/>
    <property type="match status" value="1"/>
</dbReference>
<proteinExistence type="predicted"/>
<keyword evidence="11" id="KW-1185">Reference proteome</keyword>
<reference evidence="10" key="1">
    <citation type="journal article" date="2020" name="G3 (Bethesda)">
        <title>High-Quality Assemblies for Three Invasive Social Wasps from the &lt;i&gt;Vespula&lt;/i&gt; Genus.</title>
        <authorList>
            <person name="Harrop T.W.R."/>
            <person name="Guhlin J."/>
            <person name="McLaughlin G.M."/>
            <person name="Permina E."/>
            <person name="Stockwell P."/>
            <person name="Gilligan J."/>
            <person name="Le Lec M.F."/>
            <person name="Gruber M.A.M."/>
            <person name="Quinn O."/>
            <person name="Lovegrove M."/>
            <person name="Duncan E.J."/>
            <person name="Remnant E.J."/>
            <person name="Van Eeckhoven J."/>
            <person name="Graham B."/>
            <person name="Knapp R.A."/>
            <person name="Langford K.W."/>
            <person name="Kronenberg Z."/>
            <person name="Press M.O."/>
            <person name="Eacker S.M."/>
            <person name="Wilson-Rankin E.E."/>
            <person name="Purcell J."/>
            <person name="Lester P.J."/>
            <person name="Dearden P.K."/>
        </authorList>
    </citation>
    <scope>NUCLEOTIDE SEQUENCE</scope>
    <source>
        <strain evidence="10">Marl-1</strain>
    </source>
</reference>
<dbReference type="PROSITE" id="PS50240">
    <property type="entry name" value="TRYPSIN_DOM"/>
    <property type="match status" value="1"/>
</dbReference>
<protein>
    <recommendedName>
        <fullName evidence="4">Phenoloxidase-activating factor 2</fullName>
    </recommendedName>
    <alternativeName>
        <fullName evidence="5">Prophenoloxidase-activating factor II</fullName>
    </alternativeName>
</protein>
<dbReference type="Gene3D" id="2.40.10.10">
    <property type="entry name" value="Trypsin-like serine proteases"/>
    <property type="match status" value="3"/>
</dbReference>
<dbReference type="PANTHER" id="PTHR24252:SF7">
    <property type="entry name" value="HYALIN"/>
    <property type="match status" value="1"/>
</dbReference>
<feature type="transmembrane region" description="Helical" evidence="8">
    <location>
        <begin position="48"/>
        <end position="70"/>
    </location>
</feature>
<dbReference type="PROSITE" id="PS00134">
    <property type="entry name" value="TRYPSIN_HIS"/>
    <property type="match status" value="1"/>
</dbReference>
<evidence type="ECO:0000313" key="10">
    <source>
        <dbReference type="EMBL" id="KAF7394534.1"/>
    </source>
</evidence>
<evidence type="ECO:0000256" key="4">
    <source>
        <dbReference type="ARBA" id="ARBA00068096"/>
    </source>
</evidence>
<dbReference type="SUPFAM" id="SSF50494">
    <property type="entry name" value="Trypsin-like serine proteases"/>
    <property type="match status" value="1"/>
</dbReference>
<evidence type="ECO:0000259" key="9">
    <source>
        <dbReference type="PROSITE" id="PS50240"/>
    </source>
</evidence>
<keyword evidence="6" id="KW-0645">Protease</keyword>
<evidence type="ECO:0000256" key="2">
    <source>
        <dbReference type="ARBA" id="ARBA00022525"/>
    </source>
</evidence>
<dbReference type="GO" id="GO:0006508">
    <property type="term" value="P:proteolysis"/>
    <property type="evidence" value="ECO:0007669"/>
    <property type="project" value="UniProtKB-KW"/>
</dbReference>
<keyword evidence="8" id="KW-1133">Transmembrane helix</keyword>
<dbReference type="InterPro" id="IPR033116">
    <property type="entry name" value="TRYPSIN_SER"/>
</dbReference>
<evidence type="ECO:0000256" key="8">
    <source>
        <dbReference type="SAM" id="Phobius"/>
    </source>
</evidence>